<keyword evidence="8 9" id="KW-0975">Bacterial flagellum</keyword>
<keyword evidence="13" id="KW-0966">Cell projection</keyword>
<evidence type="ECO:0000259" key="11">
    <source>
        <dbReference type="Pfam" id="PF01514"/>
    </source>
</evidence>
<evidence type="ECO:0000256" key="9">
    <source>
        <dbReference type="PIRNR" id="PIRNR004862"/>
    </source>
</evidence>
<dbReference type="GO" id="GO:0009431">
    <property type="term" value="C:bacterial-type flagellum basal body, MS ring"/>
    <property type="evidence" value="ECO:0007669"/>
    <property type="project" value="InterPro"/>
</dbReference>
<keyword evidence="5 10" id="KW-0812">Transmembrane</keyword>
<dbReference type="NCBIfam" id="TIGR00206">
    <property type="entry name" value="fliF"/>
    <property type="match status" value="1"/>
</dbReference>
<dbReference type="PIRSF" id="PIRSF004862">
    <property type="entry name" value="FliF"/>
    <property type="match status" value="1"/>
</dbReference>
<keyword evidence="6 10" id="KW-1133">Transmembrane helix</keyword>
<sequence>MNLQLILEQVSKILGRINKKQRIIILATIVILISFVTYLVLFRVDPKNEYEGYSVLFNGVDPADSALILQNLQQNKIPYKIPTDNTILIPSDKVYEQRINLASLGIPKQGKKIGFSDFIENQNLGDTDFREQTKYQLAVEGELTKTIESITAIESASVLIAPAEKSVFSKQNIPPTASVKIQLRQGMDLTQAQIIGIKNLVAAAVTNLTPDRVKIINQDGDLLGELNEFSEPSGMIKLAEQQRKYQMNIEKNYEHKIIEALKAIVGDESRVRAQVSMEFDFSQVKQTQELFGNNVVAAQRNIEEHEKGIREAPIGGVPGVVSNIGPVQGLDDNNVLNEKHKTDEATNYVVDRTVSEIKGPIGTLKRISTGVVIDGTYREVTDEDGNRRLEYVPRSERDLKEIEDIVKGVISFNEERGDFVKVSNFELNAATANYRPKDSWESFSENVEKYLGPFLPLIKYFIVAIVLFIFYKKIVTPFAERMLEVQEEDDDEVESLLRLEDDDEEDLNRFSELRKRVEDQLGLGGGFNEDEVKYEVILERMRSIIAEKPEEVASLFQTLIKDELEINNAS</sequence>
<feature type="transmembrane region" description="Helical" evidence="10">
    <location>
        <begin position="23"/>
        <end position="41"/>
    </location>
</feature>
<comment type="function">
    <text evidence="9">The M ring may be actively involved in energy transduction.</text>
</comment>
<evidence type="ECO:0000313" key="14">
    <source>
        <dbReference type="Proteomes" id="UP000256514"/>
    </source>
</evidence>
<keyword evidence="13" id="KW-0969">Cilium</keyword>
<comment type="caution">
    <text evidence="13">The sequence shown here is derived from an EMBL/GenBank/DDBJ whole genome shotgun (WGS) entry which is preliminary data.</text>
</comment>
<protein>
    <recommendedName>
        <fullName evidence="9">Flagellar M-ring protein</fullName>
    </recommendedName>
</protein>
<organism evidence="13 14">
    <name type="scientific">Helicobacter equorum</name>
    <dbReference type="NCBI Taxonomy" id="361872"/>
    <lineage>
        <taxon>Bacteria</taxon>
        <taxon>Pseudomonadati</taxon>
        <taxon>Campylobacterota</taxon>
        <taxon>Epsilonproteobacteria</taxon>
        <taxon>Campylobacterales</taxon>
        <taxon>Helicobacteraceae</taxon>
        <taxon>Helicobacter</taxon>
    </lineage>
</organism>
<dbReference type="OrthoDB" id="9807026at2"/>
<dbReference type="Proteomes" id="UP000256514">
    <property type="component" value="Unassembled WGS sequence"/>
</dbReference>
<gene>
    <name evidence="13" type="ORF">CQA54_03550</name>
</gene>
<evidence type="ECO:0000256" key="6">
    <source>
        <dbReference type="ARBA" id="ARBA00022989"/>
    </source>
</evidence>
<dbReference type="PANTHER" id="PTHR30046:SF0">
    <property type="entry name" value="FLAGELLAR M-RING PROTEIN"/>
    <property type="match status" value="1"/>
</dbReference>
<evidence type="ECO:0000256" key="1">
    <source>
        <dbReference type="ARBA" id="ARBA00004117"/>
    </source>
</evidence>
<dbReference type="Gene3D" id="3.30.300.30">
    <property type="match status" value="1"/>
</dbReference>
<dbReference type="Pfam" id="PF08345">
    <property type="entry name" value="YscJ_FliF_C"/>
    <property type="match status" value="1"/>
</dbReference>
<evidence type="ECO:0000256" key="2">
    <source>
        <dbReference type="ARBA" id="ARBA00004651"/>
    </source>
</evidence>
<evidence type="ECO:0000256" key="5">
    <source>
        <dbReference type="ARBA" id="ARBA00022692"/>
    </source>
</evidence>
<evidence type="ECO:0000256" key="4">
    <source>
        <dbReference type="ARBA" id="ARBA00022475"/>
    </source>
</evidence>
<evidence type="ECO:0000313" key="13">
    <source>
        <dbReference type="EMBL" id="RDU68003.1"/>
    </source>
</evidence>
<dbReference type="PANTHER" id="PTHR30046">
    <property type="entry name" value="FLAGELLAR M-RING PROTEIN"/>
    <property type="match status" value="1"/>
</dbReference>
<comment type="similarity">
    <text evidence="3 9">Belongs to the FliF family.</text>
</comment>
<reference evidence="13 14" key="1">
    <citation type="submission" date="2018-04" db="EMBL/GenBank/DDBJ databases">
        <title>Novel Campyloabacter and Helicobacter Species and Strains.</title>
        <authorList>
            <person name="Mannion A.J."/>
            <person name="Shen Z."/>
            <person name="Fox J.G."/>
        </authorList>
    </citation>
    <scope>NUCLEOTIDE SEQUENCE [LARGE SCALE GENOMIC DNA]</scope>
    <source>
        <strain evidence="13 14">MIT 12-6600</strain>
    </source>
</reference>
<keyword evidence="4" id="KW-1003">Cell membrane</keyword>
<feature type="domain" description="Flagellar M-ring C-terminal" evidence="12">
    <location>
        <begin position="261"/>
        <end position="426"/>
    </location>
</feature>
<dbReference type="InterPro" id="IPR043427">
    <property type="entry name" value="YscJ/FliF"/>
</dbReference>
<feature type="domain" description="Flagellar M-ring N-terminal" evidence="11">
    <location>
        <begin position="52"/>
        <end position="224"/>
    </location>
</feature>
<keyword evidence="7 10" id="KW-0472">Membrane</keyword>
<proteinExistence type="inferred from homology"/>
<evidence type="ECO:0000256" key="10">
    <source>
        <dbReference type="SAM" id="Phobius"/>
    </source>
</evidence>
<dbReference type="InterPro" id="IPR013556">
    <property type="entry name" value="Flag_M-ring_C"/>
</dbReference>
<dbReference type="GO" id="GO:0003774">
    <property type="term" value="F:cytoskeletal motor activity"/>
    <property type="evidence" value="ECO:0007669"/>
    <property type="project" value="InterPro"/>
</dbReference>
<dbReference type="InterPro" id="IPR045851">
    <property type="entry name" value="AMP-bd_C_sf"/>
</dbReference>
<dbReference type="AlphaFoldDB" id="A0A3D8ISD0"/>
<dbReference type="GO" id="GO:0071973">
    <property type="term" value="P:bacterial-type flagellum-dependent cell motility"/>
    <property type="evidence" value="ECO:0007669"/>
    <property type="project" value="InterPro"/>
</dbReference>
<dbReference type="InterPro" id="IPR006182">
    <property type="entry name" value="FliF_N_dom"/>
</dbReference>
<keyword evidence="13" id="KW-0282">Flagellum</keyword>
<dbReference type="GO" id="GO:0005886">
    <property type="term" value="C:plasma membrane"/>
    <property type="evidence" value="ECO:0007669"/>
    <property type="project" value="UniProtKB-SubCell"/>
</dbReference>
<evidence type="ECO:0000256" key="8">
    <source>
        <dbReference type="ARBA" id="ARBA00023143"/>
    </source>
</evidence>
<feature type="transmembrane region" description="Helical" evidence="10">
    <location>
        <begin position="450"/>
        <end position="471"/>
    </location>
</feature>
<comment type="subcellular location">
    <subcellularLocation>
        <location evidence="1 9">Bacterial flagellum basal body</location>
    </subcellularLocation>
    <subcellularLocation>
        <location evidence="2">Cell membrane</location>
        <topology evidence="2">Multi-pass membrane protein</topology>
    </subcellularLocation>
</comment>
<evidence type="ECO:0000259" key="12">
    <source>
        <dbReference type="Pfam" id="PF08345"/>
    </source>
</evidence>
<name>A0A3D8ISD0_9HELI</name>
<dbReference type="EMBL" id="NXLT01000002">
    <property type="protein sequence ID" value="RDU68003.1"/>
    <property type="molecule type" value="Genomic_DNA"/>
</dbReference>
<dbReference type="Pfam" id="PF01514">
    <property type="entry name" value="YscJ_FliF"/>
    <property type="match status" value="1"/>
</dbReference>
<keyword evidence="14" id="KW-1185">Reference proteome</keyword>
<dbReference type="InterPro" id="IPR000067">
    <property type="entry name" value="FlgMring_FliF"/>
</dbReference>
<evidence type="ECO:0000256" key="3">
    <source>
        <dbReference type="ARBA" id="ARBA00007971"/>
    </source>
</evidence>
<dbReference type="RefSeq" id="WP_115570806.1">
    <property type="nucleotide sequence ID" value="NZ_NXLT01000002.1"/>
</dbReference>
<dbReference type="PRINTS" id="PR01009">
    <property type="entry name" value="FLGMRINGFLIF"/>
</dbReference>
<accession>A0A3D8ISD0</accession>
<evidence type="ECO:0000256" key="7">
    <source>
        <dbReference type="ARBA" id="ARBA00023136"/>
    </source>
</evidence>